<gene>
    <name evidence="2" type="ORF">BJ508DRAFT_315899</name>
</gene>
<dbReference type="Proteomes" id="UP000275078">
    <property type="component" value="Unassembled WGS sequence"/>
</dbReference>
<accession>A0A3N4HG77</accession>
<sequence>MQLWYACKNCDTIYSSHACKPCEITSASRFKLFVGKNEHNVEVAQLKSEIRDCNNDLQAAMKTSEKMVMSIPSILADEMKELALTKLSDSYNTLKAPADVVLLQLVKLVYDWTCQTSLDPSLPEILSDYPLPTPQPTSEVAKALLEVGLGTASLSPFHMRLTNTLSLLEEDKRLFEHDEESTNQLQLRRSVAKIAALQLRYLRFFAHYHELLEDFPEFAEDIAFAL</sequence>
<keyword evidence="1" id="KW-0175">Coiled coil</keyword>
<protein>
    <submittedName>
        <fullName evidence="2">Uncharacterized protein</fullName>
    </submittedName>
</protein>
<dbReference type="EMBL" id="ML119970">
    <property type="protein sequence ID" value="RPA71120.1"/>
    <property type="molecule type" value="Genomic_DNA"/>
</dbReference>
<dbReference type="AlphaFoldDB" id="A0A3N4HG77"/>
<evidence type="ECO:0000313" key="3">
    <source>
        <dbReference type="Proteomes" id="UP000275078"/>
    </source>
</evidence>
<evidence type="ECO:0000313" key="2">
    <source>
        <dbReference type="EMBL" id="RPA71120.1"/>
    </source>
</evidence>
<evidence type="ECO:0000256" key="1">
    <source>
        <dbReference type="SAM" id="Coils"/>
    </source>
</evidence>
<reference evidence="2 3" key="1">
    <citation type="journal article" date="2018" name="Nat. Ecol. Evol.">
        <title>Pezizomycetes genomes reveal the molecular basis of ectomycorrhizal truffle lifestyle.</title>
        <authorList>
            <person name="Murat C."/>
            <person name="Payen T."/>
            <person name="Noel B."/>
            <person name="Kuo A."/>
            <person name="Morin E."/>
            <person name="Chen J."/>
            <person name="Kohler A."/>
            <person name="Krizsan K."/>
            <person name="Balestrini R."/>
            <person name="Da Silva C."/>
            <person name="Montanini B."/>
            <person name="Hainaut M."/>
            <person name="Levati E."/>
            <person name="Barry K.W."/>
            <person name="Belfiori B."/>
            <person name="Cichocki N."/>
            <person name="Clum A."/>
            <person name="Dockter R.B."/>
            <person name="Fauchery L."/>
            <person name="Guy J."/>
            <person name="Iotti M."/>
            <person name="Le Tacon F."/>
            <person name="Lindquist E.A."/>
            <person name="Lipzen A."/>
            <person name="Malagnac F."/>
            <person name="Mello A."/>
            <person name="Molinier V."/>
            <person name="Miyauchi S."/>
            <person name="Poulain J."/>
            <person name="Riccioni C."/>
            <person name="Rubini A."/>
            <person name="Sitrit Y."/>
            <person name="Splivallo R."/>
            <person name="Traeger S."/>
            <person name="Wang M."/>
            <person name="Zifcakova L."/>
            <person name="Wipf D."/>
            <person name="Zambonelli A."/>
            <person name="Paolocci F."/>
            <person name="Nowrousian M."/>
            <person name="Ottonello S."/>
            <person name="Baldrian P."/>
            <person name="Spatafora J.W."/>
            <person name="Henrissat B."/>
            <person name="Nagy L.G."/>
            <person name="Aury J.M."/>
            <person name="Wincker P."/>
            <person name="Grigoriev I.V."/>
            <person name="Bonfante P."/>
            <person name="Martin F.M."/>
        </authorList>
    </citation>
    <scope>NUCLEOTIDE SEQUENCE [LARGE SCALE GENOMIC DNA]</scope>
    <source>
        <strain evidence="2 3">RN42</strain>
    </source>
</reference>
<organism evidence="2 3">
    <name type="scientific">Ascobolus immersus RN42</name>
    <dbReference type="NCBI Taxonomy" id="1160509"/>
    <lineage>
        <taxon>Eukaryota</taxon>
        <taxon>Fungi</taxon>
        <taxon>Dikarya</taxon>
        <taxon>Ascomycota</taxon>
        <taxon>Pezizomycotina</taxon>
        <taxon>Pezizomycetes</taxon>
        <taxon>Pezizales</taxon>
        <taxon>Ascobolaceae</taxon>
        <taxon>Ascobolus</taxon>
    </lineage>
</organism>
<keyword evidence="3" id="KW-1185">Reference proteome</keyword>
<name>A0A3N4HG77_ASCIM</name>
<feature type="coiled-coil region" evidence="1">
    <location>
        <begin position="36"/>
        <end position="63"/>
    </location>
</feature>
<proteinExistence type="predicted"/>